<keyword evidence="1" id="KW-1133">Transmembrane helix</keyword>
<evidence type="ECO:0008006" key="4">
    <source>
        <dbReference type="Google" id="ProtNLM"/>
    </source>
</evidence>
<dbReference type="AlphaFoldDB" id="A0A8S1RIF2"/>
<dbReference type="Proteomes" id="UP000692954">
    <property type="component" value="Unassembled WGS sequence"/>
</dbReference>
<feature type="transmembrane region" description="Helical" evidence="1">
    <location>
        <begin position="142"/>
        <end position="164"/>
    </location>
</feature>
<organism evidence="2 3">
    <name type="scientific">Paramecium sonneborni</name>
    <dbReference type="NCBI Taxonomy" id="65129"/>
    <lineage>
        <taxon>Eukaryota</taxon>
        <taxon>Sar</taxon>
        <taxon>Alveolata</taxon>
        <taxon>Ciliophora</taxon>
        <taxon>Intramacronucleata</taxon>
        <taxon>Oligohymenophorea</taxon>
        <taxon>Peniculida</taxon>
        <taxon>Parameciidae</taxon>
        <taxon>Paramecium</taxon>
    </lineage>
</organism>
<accession>A0A8S1RIF2</accession>
<reference evidence="2" key="1">
    <citation type="submission" date="2021-01" db="EMBL/GenBank/DDBJ databases">
        <authorList>
            <consortium name="Genoscope - CEA"/>
            <person name="William W."/>
        </authorList>
    </citation>
    <scope>NUCLEOTIDE SEQUENCE</scope>
</reference>
<feature type="transmembrane region" description="Helical" evidence="1">
    <location>
        <begin position="184"/>
        <end position="203"/>
    </location>
</feature>
<dbReference type="EMBL" id="CAJJDN010000172">
    <property type="protein sequence ID" value="CAD8127073.1"/>
    <property type="molecule type" value="Genomic_DNA"/>
</dbReference>
<keyword evidence="1" id="KW-0812">Transmembrane</keyword>
<gene>
    <name evidence="2" type="ORF">PSON_ATCC_30995.1.T1720124</name>
</gene>
<keyword evidence="3" id="KW-1185">Reference proteome</keyword>
<keyword evidence="1" id="KW-0472">Membrane</keyword>
<protein>
    <recommendedName>
        <fullName evidence="4">Transmembrane protein</fullName>
    </recommendedName>
</protein>
<name>A0A8S1RIF2_9CILI</name>
<proteinExistence type="predicted"/>
<evidence type="ECO:0000313" key="2">
    <source>
        <dbReference type="EMBL" id="CAD8127073.1"/>
    </source>
</evidence>
<comment type="caution">
    <text evidence="2">The sequence shown here is derived from an EMBL/GenBank/DDBJ whole genome shotgun (WGS) entry which is preliminary data.</text>
</comment>
<evidence type="ECO:0000256" key="1">
    <source>
        <dbReference type="SAM" id="Phobius"/>
    </source>
</evidence>
<sequence length="207" mass="24907">MIEYFSYGFHQQIGKGFSSKIQKRQNQMTGETVAIQGIDKALLKFQQVKQNHQAFLIVNKQTVQSNGILQISVFQTQNYNYLITEFCEEIQFLNQIKLESFPNNKLRTLFLDQFKRINFQNRMELYIKKSNHQMCYYRYEEFLYLQILLLLHQIQQVLYLFQLIIKFLNQYVLFIIPKVQSFRFSAFFLLLCIQSSTFFLSFFKKVG</sequence>
<evidence type="ECO:0000313" key="3">
    <source>
        <dbReference type="Proteomes" id="UP000692954"/>
    </source>
</evidence>